<evidence type="ECO:0000256" key="6">
    <source>
        <dbReference type="ARBA" id="ARBA00022692"/>
    </source>
</evidence>
<dbReference type="InterPro" id="IPR030183">
    <property type="entry name" value="SLAC/SLAH"/>
</dbReference>
<dbReference type="GO" id="GO:0005886">
    <property type="term" value="C:plasma membrane"/>
    <property type="evidence" value="ECO:0007669"/>
    <property type="project" value="UniProtKB-SubCell"/>
</dbReference>
<keyword evidence="7 11" id="KW-1133">Transmembrane helix</keyword>
<feature type="transmembrane region" description="Helical" evidence="11">
    <location>
        <begin position="310"/>
        <end position="332"/>
    </location>
</feature>
<comment type="caution">
    <text evidence="12">The sequence shown here is derived from an EMBL/GenBank/DDBJ whole genome shotgun (WGS) entry which is preliminary data.</text>
</comment>
<evidence type="ECO:0000256" key="9">
    <source>
        <dbReference type="ARBA" id="ARBA00023136"/>
    </source>
</evidence>
<feature type="region of interest" description="Disordered" evidence="10">
    <location>
        <begin position="406"/>
        <end position="432"/>
    </location>
</feature>
<feature type="transmembrane region" description="Helical" evidence="11">
    <location>
        <begin position="277"/>
        <end position="298"/>
    </location>
</feature>
<organism evidence="12 13">
    <name type="scientific">Carnegiea gigantea</name>
    <dbReference type="NCBI Taxonomy" id="171969"/>
    <lineage>
        <taxon>Eukaryota</taxon>
        <taxon>Viridiplantae</taxon>
        <taxon>Streptophyta</taxon>
        <taxon>Embryophyta</taxon>
        <taxon>Tracheophyta</taxon>
        <taxon>Spermatophyta</taxon>
        <taxon>Magnoliopsida</taxon>
        <taxon>eudicotyledons</taxon>
        <taxon>Gunneridae</taxon>
        <taxon>Pentapetalae</taxon>
        <taxon>Caryophyllales</taxon>
        <taxon>Cactineae</taxon>
        <taxon>Cactaceae</taxon>
        <taxon>Cactoideae</taxon>
        <taxon>Echinocereeae</taxon>
        <taxon>Carnegiea</taxon>
    </lineage>
</organism>
<evidence type="ECO:0000313" key="13">
    <source>
        <dbReference type="Proteomes" id="UP001153076"/>
    </source>
</evidence>
<dbReference type="EMBL" id="JAKOGI010000057">
    <property type="protein sequence ID" value="KAJ8446343.1"/>
    <property type="molecule type" value="Genomic_DNA"/>
</dbReference>
<keyword evidence="6 11" id="KW-0812">Transmembrane</keyword>
<dbReference type="Pfam" id="PF03595">
    <property type="entry name" value="SLAC1"/>
    <property type="match status" value="1"/>
</dbReference>
<dbReference type="InterPro" id="IPR004695">
    <property type="entry name" value="SLAC1/Mae1/Ssu1/TehA"/>
</dbReference>
<feature type="transmembrane region" description="Helical" evidence="11">
    <location>
        <begin position="181"/>
        <end position="202"/>
    </location>
</feature>
<dbReference type="PANTHER" id="PTHR31269:SF22">
    <property type="entry name" value="OS01G0247700 PROTEIN"/>
    <property type="match status" value="1"/>
</dbReference>
<protein>
    <submittedName>
        <fullName evidence="12">Uncharacterized protein</fullName>
    </submittedName>
</protein>
<evidence type="ECO:0000256" key="8">
    <source>
        <dbReference type="ARBA" id="ARBA00023065"/>
    </source>
</evidence>
<dbReference type="AlphaFoldDB" id="A0A9Q1KP46"/>
<comment type="subcellular location">
    <subcellularLocation>
        <location evidence="2">Cell membrane</location>
    </subcellularLocation>
    <subcellularLocation>
        <location evidence="1">Endomembrane system</location>
        <topology evidence="1">Multi-pass membrane protein</topology>
    </subcellularLocation>
</comment>
<evidence type="ECO:0000256" key="2">
    <source>
        <dbReference type="ARBA" id="ARBA00004236"/>
    </source>
</evidence>
<evidence type="ECO:0000256" key="1">
    <source>
        <dbReference type="ARBA" id="ARBA00004127"/>
    </source>
</evidence>
<evidence type="ECO:0000256" key="5">
    <source>
        <dbReference type="ARBA" id="ARBA00022475"/>
    </source>
</evidence>
<accession>A0A9Q1KP46</accession>
<dbReference type="PANTHER" id="PTHR31269">
    <property type="entry name" value="S-TYPE ANION CHANNEL SLAH3"/>
    <property type="match status" value="1"/>
</dbReference>
<keyword evidence="5" id="KW-1003">Cell membrane</keyword>
<evidence type="ECO:0000256" key="7">
    <source>
        <dbReference type="ARBA" id="ARBA00022989"/>
    </source>
</evidence>
<feature type="transmembrane region" description="Helical" evidence="11">
    <location>
        <begin position="156"/>
        <end position="175"/>
    </location>
</feature>
<keyword evidence="13" id="KW-1185">Reference proteome</keyword>
<feature type="transmembrane region" description="Helical" evidence="11">
    <location>
        <begin position="117"/>
        <end position="135"/>
    </location>
</feature>
<gene>
    <name evidence="12" type="ORF">Cgig2_005874</name>
</gene>
<evidence type="ECO:0000256" key="11">
    <source>
        <dbReference type="SAM" id="Phobius"/>
    </source>
</evidence>
<reference evidence="12" key="1">
    <citation type="submission" date="2022-04" db="EMBL/GenBank/DDBJ databases">
        <title>Carnegiea gigantea Genome sequencing and assembly v2.</title>
        <authorList>
            <person name="Copetti D."/>
            <person name="Sanderson M.J."/>
            <person name="Burquez A."/>
            <person name="Wojciechowski M.F."/>
        </authorList>
    </citation>
    <scope>NUCLEOTIDE SEQUENCE</scope>
    <source>
        <strain evidence="12">SGP5-SGP5p</strain>
        <tissue evidence="12">Aerial part</tissue>
    </source>
</reference>
<keyword evidence="8" id="KW-0406">Ion transport</keyword>
<feature type="transmembrane region" description="Helical" evidence="11">
    <location>
        <begin position="245"/>
        <end position="265"/>
    </location>
</feature>
<evidence type="ECO:0000256" key="4">
    <source>
        <dbReference type="ARBA" id="ARBA00022448"/>
    </source>
</evidence>
<dbReference type="Proteomes" id="UP001153076">
    <property type="component" value="Unassembled WGS sequence"/>
</dbReference>
<sequence>MYYFSSQVHVDPFSSMEPNASPPPKPPLFIDPTPTATTVAATTTDHHQWCLSLAIIGKSLTSVLTRFHAGYFRITLSLGSQALLWRSLIEPSSTHNIINNPLIHHIFHRLHPVTYTSLWLLAFIILSLLSFLYLLRLILQPELVKAEFQHSVGVNYLFAPWISWLLLLQCAPILGEEPGTAAYLGLWWALVVPMVALDIKIYGQWFTTKGQRCNLTAVANPSSQMTVIGNLVGSRAAALMGWHETAMVLFSLGMVHYLVLFVTLYQRLSGTNTLPAMLRPVFSLFFAAPAVASLAWAAISGRFDTPAKMLFFLSLFLFTSLVSKTLRLLWFIQRMSMQTESIQEGNEEVQRDMVGIPISNDSGSNSSHRIRRRSAGQRGRCAHAGVIGVVSGGHISLTSIHLLQHKTRHSLSSPPPPPTPTYHRSLSKGAYG</sequence>
<dbReference type="GO" id="GO:0008308">
    <property type="term" value="F:voltage-gated monoatomic anion channel activity"/>
    <property type="evidence" value="ECO:0007669"/>
    <property type="project" value="InterPro"/>
</dbReference>
<dbReference type="GO" id="GO:0012505">
    <property type="term" value="C:endomembrane system"/>
    <property type="evidence" value="ECO:0007669"/>
    <property type="project" value="UniProtKB-SubCell"/>
</dbReference>
<evidence type="ECO:0000256" key="10">
    <source>
        <dbReference type="SAM" id="MobiDB-lite"/>
    </source>
</evidence>
<name>A0A9Q1KP46_9CARY</name>
<keyword evidence="9 11" id="KW-0472">Membrane</keyword>
<evidence type="ECO:0000256" key="3">
    <source>
        <dbReference type="ARBA" id="ARBA00007808"/>
    </source>
</evidence>
<proteinExistence type="inferred from homology"/>
<dbReference type="GO" id="GO:0006873">
    <property type="term" value="P:intracellular monoatomic ion homeostasis"/>
    <property type="evidence" value="ECO:0007669"/>
    <property type="project" value="InterPro"/>
</dbReference>
<dbReference type="Gene3D" id="1.50.10.150">
    <property type="entry name" value="Voltage-dependent anion channel"/>
    <property type="match status" value="1"/>
</dbReference>
<dbReference type="InterPro" id="IPR038665">
    <property type="entry name" value="Voltage-dep_anion_channel_sf"/>
</dbReference>
<dbReference type="OrthoDB" id="1867618at2759"/>
<comment type="similarity">
    <text evidence="3">Belongs to the SLAC1 S-type anion channel family.</text>
</comment>
<evidence type="ECO:0000313" key="12">
    <source>
        <dbReference type="EMBL" id="KAJ8446343.1"/>
    </source>
</evidence>
<keyword evidence="4" id="KW-0813">Transport</keyword>
<feature type="region of interest" description="Disordered" evidence="10">
    <location>
        <begin position="356"/>
        <end position="375"/>
    </location>
</feature>